<reference evidence="3" key="2">
    <citation type="submission" date="2025-08" db="UniProtKB">
        <authorList>
            <consortium name="Ensembl"/>
        </authorList>
    </citation>
    <scope>IDENTIFICATION</scope>
</reference>
<dbReference type="RefSeq" id="XP_018595500.2">
    <property type="nucleotide sequence ID" value="XM_018739984.2"/>
</dbReference>
<dbReference type="OrthoDB" id="5917212at2759"/>
<feature type="region of interest" description="Disordered" evidence="1">
    <location>
        <begin position="268"/>
        <end position="360"/>
    </location>
</feature>
<reference evidence="3 4" key="1">
    <citation type="submission" date="2019-04" db="EMBL/GenBank/DDBJ databases">
        <authorList>
            <consortium name="Wellcome Sanger Institute Data Sharing"/>
        </authorList>
    </citation>
    <scope>NUCLEOTIDE SEQUENCE [LARGE SCALE GENOMIC DNA]</scope>
</reference>
<dbReference type="AlphaFoldDB" id="A0A8C9TNL8"/>
<dbReference type="PANTHER" id="PTHR16156">
    <property type="entry name" value="AFTIPHILIN A-RELATED"/>
    <property type="match status" value="1"/>
</dbReference>
<dbReference type="InterPro" id="IPR029205">
    <property type="entry name" value="Clathrin-bd"/>
</dbReference>
<dbReference type="GO" id="GO:0032588">
    <property type="term" value="C:trans-Golgi network membrane"/>
    <property type="evidence" value="ECO:0007669"/>
    <property type="project" value="InterPro"/>
</dbReference>
<proteinExistence type="predicted"/>
<feature type="compositionally biased region" description="Polar residues" evidence="1">
    <location>
        <begin position="491"/>
        <end position="512"/>
    </location>
</feature>
<feature type="compositionally biased region" description="Polar residues" evidence="1">
    <location>
        <begin position="149"/>
        <end position="161"/>
    </location>
</feature>
<dbReference type="GeneTree" id="ENSGT00940000154186"/>
<feature type="compositionally biased region" description="Basic and acidic residues" evidence="1">
    <location>
        <begin position="521"/>
        <end position="530"/>
    </location>
</feature>
<feature type="region of interest" description="Disordered" evidence="1">
    <location>
        <begin position="1"/>
        <end position="29"/>
    </location>
</feature>
<accession>A0A8C9TNL8</accession>
<name>A0A8C9TNL8_SCLFO</name>
<feature type="compositionally biased region" description="Low complexity" evidence="1">
    <location>
        <begin position="291"/>
        <end position="318"/>
    </location>
</feature>
<gene>
    <name evidence="3" type="primary">LOC108926962</name>
</gene>
<evidence type="ECO:0000313" key="4">
    <source>
        <dbReference type="Proteomes" id="UP000694397"/>
    </source>
</evidence>
<keyword evidence="4" id="KW-1185">Reference proteome</keyword>
<dbReference type="Ensembl" id="ENSSFOT00015055626.1">
    <property type="protein sequence ID" value="ENSSFOP00015049605.1"/>
    <property type="gene ID" value="ENSSFOG00015027086.1"/>
</dbReference>
<feature type="region of interest" description="Disordered" evidence="1">
    <location>
        <begin position="488"/>
        <end position="551"/>
    </location>
</feature>
<dbReference type="KEGG" id="sfm:108926962"/>
<evidence type="ECO:0000259" key="2">
    <source>
        <dbReference type="Pfam" id="PF15045"/>
    </source>
</evidence>
<sequence length="551" mass="57487">MEPDVIHMCSSSSPPHLDEEDGDDFGGFGDFARVPSLTIPPRPPGLLSNGAAAFPHLSFGGLAGDPGNAVSKSHRGKLRDVSCGFSLSHPSAAAPEVDGCWREGESPSWDDGPLLTNVLINGFEDEQRSVPPAVEPGREWRPHVDVGSSARSGALSRTSSPRGADRNAGCRPAAEEAEALSNGCWDERERHRVGGGLSPGTGAEERSPVGGAERGRGGVSQNSGFVRTVSASTSGDFASFCQAVSPDGLEDFGELGFGFGAVAADDEKLGSGDDSADFGAGSSGGREGDSDPFPSSDSFADFRSAPADPDAAPEWDPFGGQAGGGSWAAFQSERSATCSGEGEERQRDGPGASPPRGSSCTCRRNSVPLSLCSRLESLFQTSFPVEPIAEAQEEVFSLWAALNGRGQEQGVSGHRTPQDIWRQLQDIHGALGLKHRWAGSHSNKALLRSLGVDSRNILFASQRSHLAAVSSHATDLGMIQRPPPEAEKINSVAQRPSGSPEISTSCPESKQQGAPPPVRFDCGDSGRTDPVDGTSLRHAACAARSRQSPVA</sequence>
<dbReference type="GO" id="GO:0030276">
    <property type="term" value="F:clathrin binding"/>
    <property type="evidence" value="ECO:0007669"/>
    <property type="project" value="InterPro"/>
</dbReference>
<protein>
    <submittedName>
        <fullName evidence="3">Aftiphilin-like</fullName>
    </submittedName>
</protein>
<dbReference type="GeneID" id="108926962"/>
<dbReference type="Pfam" id="PF15045">
    <property type="entry name" value="Clathrin_bdg"/>
    <property type="match status" value="1"/>
</dbReference>
<feature type="domain" description="Aftiphilin clathrin-binding box" evidence="2">
    <location>
        <begin position="418"/>
        <end position="467"/>
    </location>
</feature>
<dbReference type="GO" id="GO:0030121">
    <property type="term" value="C:AP-1 adaptor complex"/>
    <property type="evidence" value="ECO:0007669"/>
    <property type="project" value="TreeGrafter"/>
</dbReference>
<feature type="region of interest" description="Disordered" evidence="1">
    <location>
        <begin position="128"/>
        <end position="223"/>
    </location>
</feature>
<evidence type="ECO:0000256" key="1">
    <source>
        <dbReference type="SAM" id="MobiDB-lite"/>
    </source>
</evidence>
<evidence type="ECO:0000313" key="3">
    <source>
        <dbReference type="Ensembl" id="ENSSFOP00015049605.1"/>
    </source>
</evidence>
<dbReference type="Proteomes" id="UP000694397">
    <property type="component" value="Chromosome 4"/>
</dbReference>
<dbReference type="PANTHER" id="PTHR16156:SF10">
    <property type="entry name" value="AFTIPHILIN-RELATED"/>
    <property type="match status" value="1"/>
</dbReference>
<organism evidence="3 4">
    <name type="scientific">Scleropages formosus</name>
    <name type="common">Asian bonytongue</name>
    <name type="synonym">Osteoglossum formosum</name>
    <dbReference type="NCBI Taxonomy" id="113540"/>
    <lineage>
        <taxon>Eukaryota</taxon>
        <taxon>Metazoa</taxon>
        <taxon>Chordata</taxon>
        <taxon>Craniata</taxon>
        <taxon>Vertebrata</taxon>
        <taxon>Euteleostomi</taxon>
        <taxon>Actinopterygii</taxon>
        <taxon>Neopterygii</taxon>
        <taxon>Teleostei</taxon>
        <taxon>Osteoglossocephala</taxon>
        <taxon>Osteoglossomorpha</taxon>
        <taxon>Osteoglossiformes</taxon>
        <taxon>Osteoglossidae</taxon>
        <taxon>Scleropages</taxon>
    </lineage>
</organism>
<dbReference type="InterPro" id="IPR046359">
    <property type="entry name" value="Aftin-like"/>
</dbReference>
<reference evidence="3" key="3">
    <citation type="submission" date="2025-09" db="UniProtKB">
        <authorList>
            <consortium name="Ensembl"/>
        </authorList>
    </citation>
    <scope>IDENTIFICATION</scope>
</reference>